<dbReference type="CDD" id="cd01672">
    <property type="entry name" value="TMPK"/>
    <property type="match status" value="1"/>
</dbReference>
<dbReference type="GO" id="GO:0004798">
    <property type="term" value="F:dTMP kinase activity"/>
    <property type="evidence" value="ECO:0007669"/>
    <property type="project" value="UniProtKB-UniRule"/>
</dbReference>
<evidence type="ECO:0000256" key="5">
    <source>
        <dbReference type="ARBA" id="ARBA00022727"/>
    </source>
</evidence>
<evidence type="ECO:0000256" key="11">
    <source>
        <dbReference type="HAMAP-Rule" id="MF_00165"/>
    </source>
</evidence>
<evidence type="ECO:0000256" key="6">
    <source>
        <dbReference type="ARBA" id="ARBA00022741"/>
    </source>
</evidence>
<dbReference type="InterPro" id="IPR018094">
    <property type="entry name" value="Thymidylate_kinase"/>
</dbReference>
<dbReference type="PROSITE" id="PS01331">
    <property type="entry name" value="THYMIDYLATE_KINASE"/>
    <property type="match status" value="1"/>
</dbReference>
<evidence type="ECO:0000313" key="13">
    <source>
        <dbReference type="EMBL" id="TCP64622.1"/>
    </source>
</evidence>
<keyword evidence="7 11" id="KW-0418">Kinase</keyword>
<dbReference type="NCBIfam" id="TIGR00041">
    <property type="entry name" value="DTMP_kinase"/>
    <property type="match status" value="1"/>
</dbReference>
<evidence type="ECO:0000256" key="3">
    <source>
        <dbReference type="ARBA" id="ARBA00017144"/>
    </source>
</evidence>
<keyword evidence="5 11" id="KW-0545">Nucleotide biosynthesis</keyword>
<dbReference type="GO" id="GO:0006227">
    <property type="term" value="P:dUDP biosynthetic process"/>
    <property type="evidence" value="ECO:0007669"/>
    <property type="project" value="TreeGrafter"/>
</dbReference>
<feature type="binding site" evidence="11">
    <location>
        <begin position="10"/>
        <end position="17"/>
    </location>
    <ligand>
        <name>ATP</name>
        <dbReference type="ChEBI" id="CHEBI:30616"/>
    </ligand>
</feature>
<protein>
    <recommendedName>
        <fullName evidence="3 11">Thymidylate kinase</fullName>
        <ecNumber evidence="2 11">2.7.4.9</ecNumber>
    </recommendedName>
    <alternativeName>
        <fullName evidence="11">dTMP kinase</fullName>
    </alternativeName>
</protein>
<dbReference type="SUPFAM" id="SSF52540">
    <property type="entry name" value="P-loop containing nucleoside triphosphate hydrolases"/>
    <property type="match status" value="1"/>
</dbReference>
<dbReference type="PANTHER" id="PTHR10344">
    <property type="entry name" value="THYMIDYLATE KINASE"/>
    <property type="match status" value="1"/>
</dbReference>
<keyword evidence="8 11" id="KW-0067">ATP-binding</keyword>
<dbReference type="FunFam" id="3.40.50.300:FF:000225">
    <property type="entry name" value="Thymidylate kinase"/>
    <property type="match status" value="1"/>
</dbReference>
<dbReference type="GO" id="GO:0005829">
    <property type="term" value="C:cytosol"/>
    <property type="evidence" value="ECO:0007669"/>
    <property type="project" value="TreeGrafter"/>
</dbReference>
<accession>A0A4R2RL34</accession>
<keyword evidence="6 11" id="KW-0547">Nucleotide-binding</keyword>
<dbReference type="EMBL" id="SLXV01000038">
    <property type="protein sequence ID" value="TCP64622.1"/>
    <property type="molecule type" value="Genomic_DNA"/>
</dbReference>
<dbReference type="GO" id="GO:0006233">
    <property type="term" value="P:dTDP biosynthetic process"/>
    <property type="evidence" value="ECO:0007669"/>
    <property type="project" value="InterPro"/>
</dbReference>
<gene>
    <name evidence="11" type="primary">tmk</name>
    <name evidence="13" type="ORF">EDD57_1385</name>
</gene>
<proteinExistence type="inferred from homology"/>
<dbReference type="RefSeq" id="WP_131849525.1">
    <property type="nucleotide sequence ID" value="NZ_SLXV01000038.1"/>
</dbReference>
<organism evidence="13 14">
    <name type="scientific">Baia soyae</name>
    <dbReference type="NCBI Taxonomy" id="1544746"/>
    <lineage>
        <taxon>Bacteria</taxon>
        <taxon>Bacillati</taxon>
        <taxon>Bacillota</taxon>
        <taxon>Bacilli</taxon>
        <taxon>Bacillales</taxon>
        <taxon>Thermoactinomycetaceae</taxon>
        <taxon>Baia</taxon>
    </lineage>
</organism>
<dbReference type="HAMAP" id="MF_00165">
    <property type="entry name" value="Thymidylate_kinase"/>
    <property type="match status" value="1"/>
</dbReference>
<dbReference type="GO" id="GO:0006235">
    <property type="term" value="P:dTTP biosynthetic process"/>
    <property type="evidence" value="ECO:0007669"/>
    <property type="project" value="UniProtKB-UniRule"/>
</dbReference>
<dbReference type="GO" id="GO:0005524">
    <property type="term" value="F:ATP binding"/>
    <property type="evidence" value="ECO:0007669"/>
    <property type="project" value="UniProtKB-UniRule"/>
</dbReference>
<evidence type="ECO:0000256" key="10">
    <source>
        <dbReference type="ARBA" id="ARBA00057735"/>
    </source>
</evidence>
<comment type="catalytic activity">
    <reaction evidence="9 11">
        <text>dTMP + ATP = dTDP + ADP</text>
        <dbReference type="Rhea" id="RHEA:13517"/>
        <dbReference type="ChEBI" id="CHEBI:30616"/>
        <dbReference type="ChEBI" id="CHEBI:58369"/>
        <dbReference type="ChEBI" id="CHEBI:63528"/>
        <dbReference type="ChEBI" id="CHEBI:456216"/>
        <dbReference type="EC" id="2.7.4.9"/>
    </reaction>
</comment>
<evidence type="ECO:0000256" key="7">
    <source>
        <dbReference type="ARBA" id="ARBA00022777"/>
    </source>
</evidence>
<evidence type="ECO:0000259" key="12">
    <source>
        <dbReference type="Pfam" id="PF02223"/>
    </source>
</evidence>
<dbReference type="AlphaFoldDB" id="A0A4R2RL34"/>
<evidence type="ECO:0000313" key="14">
    <source>
        <dbReference type="Proteomes" id="UP000294746"/>
    </source>
</evidence>
<comment type="similarity">
    <text evidence="1 11">Belongs to the thymidylate kinase family.</text>
</comment>
<dbReference type="Proteomes" id="UP000294746">
    <property type="component" value="Unassembled WGS sequence"/>
</dbReference>
<evidence type="ECO:0000256" key="8">
    <source>
        <dbReference type="ARBA" id="ARBA00022840"/>
    </source>
</evidence>
<dbReference type="InterPro" id="IPR018095">
    <property type="entry name" value="Thymidylate_kin_CS"/>
</dbReference>
<keyword evidence="4 11" id="KW-0808">Transferase</keyword>
<dbReference type="OrthoDB" id="9774907at2"/>
<reference evidence="13 14" key="1">
    <citation type="submission" date="2019-03" db="EMBL/GenBank/DDBJ databases">
        <title>Genomic Encyclopedia of Type Strains, Phase IV (KMG-IV): sequencing the most valuable type-strain genomes for metagenomic binning, comparative biology and taxonomic classification.</title>
        <authorList>
            <person name="Goeker M."/>
        </authorList>
    </citation>
    <scope>NUCLEOTIDE SEQUENCE [LARGE SCALE GENOMIC DNA]</scope>
    <source>
        <strain evidence="13 14">DSM 46831</strain>
    </source>
</reference>
<evidence type="ECO:0000256" key="4">
    <source>
        <dbReference type="ARBA" id="ARBA00022679"/>
    </source>
</evidence>
<evidence type="ECO:0000256" key="1">
    <source>
        <dbReference type="ARBA" id="ARBA00009776"/>
    </source>
</evidence>
<evidence type="ECO:0000256" key="9">
    <source>
        <dbReference type="ARBA" id="ARBA00048743"/>
    </source>
</evidence>
<dbReference type="Gene3D" id="3.40.50.300">
    <property type="entry name" value="P-loop containing nucleotide triphosphate hydrolases"/>
    <property type="match status" value="1"/>
</dbReference>
<sequence>MDGLFISFEGPEGAGKTTQIRRICEWLDHQGISYIHVREPGGTRIGNEIRELVLRPDFDEMSMLTEVLMYASSRAQLVGEVIMPALAEGKMVLCDRYVDSSVAYQSYGAGVSLETVLTINEKATSGLTPNRTYLLDISPEVSESRVRARGGDKDRMEQRDSSFHRRVREGYLELSTRYPHRYMVIQGDQELEDINWQIKQDILRLMS</sequence>
<dbReference type="PANTHER" id="PTHR10344:SF4">
    <property type="entry name" value="UMP-CMP KINASE 2, MITOCHONDRIAL"/>
    <property type="match status" value="1"/>
</dbReference>
<comment type="function">
    <text evidence="10 11">Phosphorylation of dTMP to form dTDP in both de novo and salvage pathways of dTTP synthesis.</text>
</comment>
<name>A0A4R2RL34_9BACL</name>
<dbReference type="EC" id="2.7.4.9" evidence="2 11"/>
<dbReference type="Pfam" id="PF02223">
    <property type="entry name" value="Thymidylate_kin"/>
    <property type="match status" value="1"/>
</dbReference>
<evidence type="ECO:0000256" key="2">
    <source>
        <dbReference type="ARBA" id="ARBA00012980"/>
    </source>
</evidence>
<dbReference type="InterPro" id="IPR027417">
    <property type="entry name" value="P-loop_NTPase"/>
</dbReference>
<feature type="domain" description="Thymidylate kinase-like" evidence="12">
    <location>
        <begin position="8"/>
        <end position="198"/>
    </location>
</feature>
<dbReference type="InterPro" id="IPR039430">
    <property type="entry name" value="Thymidylate_kin-like_dom"/>
</dbReference>
<keyword evidence="14" id="KW-1185">Reference proteome</keyword>
<comment type="caution">
    <text evidence="13">The sequence shown here is derived from an EMBL/GenBank/DDBJ whole genome shotgun (WGS) entry which is preliminary data.</text>
</comment>